<dbReference type="EMBL" id="JAQQDH010000003">
    <property type="protein sequence ID" value="MFM0444368.1"/>
    <property type="molecule type" value="Genomic_DNA"/>
</dbReference>
<sequence length="260" mass="28386">MSSSHPFRDVIVCLTFGTLAATASAQADQTKTENGWTFEISPYLWMSGVRGDVGVFERLPPSSIDVSFGDIFNHIDWPAVVFVSGEAWKGRFAILGDVQYIKLKASASTPGPLFGTGTLVQQNFHSTIAGAYRFIDSPKITVDGLAGARIFYVNNELTLTSALLRGRSGSSSDAWVNPVIGVRGTLPFATGFSVDGYLDAGGFGISSDWTWQIYGGVGYRFKKWLTAYAGYRYLDVRHRNGGFLYDVTQQGPVLGIRFIF</sequence>
<protein>
    <recommendedName>
        <fullName evidence="5">Outer membrane protein beta-barrel domain-containing protein</fullName>
    </recommendedName>
</protein>
<feature type="chain" id="PRO_5047385634" description="Outer membrane protein beta-barrel domain-containing protein" evidence="2">
    <location>
        <begin position="28"/>
        <end position="260"/>
    </location>
</feature>
<dbReference type="RefSeq" id="WP_408129048.1">
    <property type="nucleotide sequence ID" value="NZ_JAQQDH010000003.1"/>
</dbReference>
<comment type="caution">
    <text evidence="3">The sequence shown here is derived from an EMBL/GenBank/DDBJ whole genome shotgun (WGS) entry which is preliminary data.</text>
</comment>
<evidence type="ECO:0000313" key="3">
    <source>
        <dbReference type="EMBL" id="MFM0444368.1"/>
    </source>
</evidence>
<dbReference type="InterPro" id="IPR011250">
    <property type="entry name" value="OMP/PagP_B-barrel"/>
</dbReference>
<proteinExistence type="predicted"/>
<reference evidence="3 4" key="1">
    <citation type="journal article" date="2024" name="Chem. Sci.">
        <title>Discovery of megapolipeptins by genome mining of a Burkholderiales bacteria collection.</title>
        <authorList>
            <person name="Paulo B.S."/>
            <person name="Recchia M.J.J."/>
            <person name="Lee S."/>
            <person name="Fergusson C.H."/>
            <person name="Romanowski S.B."/>
            <person name="Hernandez A."/>
            <person name="Krull N."/>
            <person name="Liu D.Y."/>
            <person name="Cavanagh H."/>
            <person name="Bos A."/>
            <person name="Gray C.A."/>
            <person name="Murphy B.T."/>
            <person name="Linington R.G."/>
            <person name="Eustaquio A.S."/>
        </authorList>
    </citation>
    <scope>NUCLEOTIDE SEQUENCE [LARGE SCALE GENOMIC DNA]</scope>
    <source>
        <strain evidence="3 4">RL17-379-BIB-C</strain>
    </source>
</reference>
<evidence type="ECO:0008006" key="5">
    <source>
        <dbReference type="Google" id="ProtNLM"/>
    </source>
</evidence>
<gene>
    <name evidence="3" type="ORF">PQR00_12325</name>
</gene>
<name>A0ABW9C251_9BURK</name>
<comment type="subcellular location">
    <subcellularLocation>
        <location evidence="1">Cell outer membrane</location>
    </subcellularLocation>
</comment>
<feature type="signal peptide" evidence="2">
    <location>
        <begin position="1"/>
        <end position="27"/>
    </location>
</feature>
<dbReference type="SUPFAM" id="SSF56925">
    <property type="entry name" value="OMPA-like"/>
    <property type="match status" value="1"/>
</dbReference>
<keyword evidence="2" id="KW-0732">Signal</keyword>
<keyword evidence="4" id="KW-1185">Reference proteome</keyword>
<evidence type="ECO:0000313" key="4">
    <source>
        <dbReference type="Proteomes" id="UP001629288"/>
    </source>
</evidence>
<evidence type="ECO:0000256" key="1">
    <source>
        <dbReference type="ARBA" id="ARBA00004442"/>
    </source>
</evidence>
<organism evidence="3 4">
    <name type="scientific">Paraburkholderia strydomiana</name>
    <dbReference type="NCBI Taxonomy" id="1245417"/>
    <lineage>
        <taxon>Bacteria</taxon>
        <taxon>Pseudomonadati</taxon>
        <taxon>Pseudomonadota</taxon>
        <taxon>Betaproteobacteria</taxon>
        <taxon>Burkholderiales</taxon>
        <taxon>Burkholderiaceae</taxon>
        <taxon>Paraburkholderia</taxon>
    </lineage>
</organism>
<evidence type="ECO:0000256" key="2">
    <source>
        <dbReference type="SAM" id="SignalP"/>
    </source>
</evidence>
<accession>A0ABW9C251</accession>
<dbReference type="Proteomes" id="UP001629288">
    <property type="component" value="Unassembled WGS sequence"/>
</dbReference>